<dbReference type="Pfam" id="PF00403">
    <property type="entry name" value="HMA"/>
    <property type="match status" value="1"/>
</dbReference>
<organism evidence="2">
    <name type="scientific">Candidatus Kentrum sp. TUN</name>
    <dbReference type="NCBI Taxonomy" id="2126343"/>
    <lineage>
        <taxon>Bacteria</taxon>
        <taxon>Pseudomonadati</taxon>
        <taxon>Pseudomonadota</taxon>
        <taxon>Gammaproteobacteria</taxon>
        <taxon>Candidatus Kentrum</taxon>
    </lineage>
</organism>
<evidence type="ECO:0000259" key="1">
    <source>
        <dbReference type="PROSITE" id="PS50846"/>
    </source>
</evidence>
<dbReference type="EMBL" id="CAADFX010000195">
    <property type="protein sequence ID" value="VFK63046.1"/>
    <property type="molecule type" value="Genomic_DNA"/>
</dbReference>
<dbReference type="PROSITE" id="PS50846">
    <property type="entry name" value="HMA_2"/>
    <property type="match status" value="1"/>
</dbReference>
<dbReference type="AlphaFoldDB" id="A0A451AAH2"/>
<dbReference type="Gene3D" id="3.30.70.100">
    <property type="match status" value="1"/>
</dbReference>
<gene>
    <name evidence="2" type="ORF">BECKTUN1418D_GA0071000_11953</name>
</gene>
<dbReference type="SUPFAM" id="SSF55008">
    <property type="entry name" value="HMA, heavy metal-associated domain"/>
    <property type="match status" value="1"/>
</dbReference>
<dbReference type="InterPro" id="IPR006121">
    <property type="entry name" value="HMA_dom"/>
</dbReference>
<dbReference type="InterPro" id="IPR036163">
    <property type="entry name" value="HMA_dom_sf"/>
</dbReference>
<feature type="domain" description="HMA" evidence="1">
    <location>
        <begin position="1"/>
        <end position="65"/>
    </location>
</feature>
<accession>A0A451AAH2</accession>
<protein>
    <submittedName>
        <fullName evidence="2">Copper chaperone</fullName>
    </submittedName>
</protein>
<dbReference type="CDD" id="cd00371">
    <property type="entry name" value="HMA"/>
    <property type="match status" value="1"/>
</dbReference>
<proteinExistence type="predicted"/>
<evidence type="ECO:0000313" key="2">
    <source>
        <dbReference type="EMBL" id="VFK63046.1"/>
    </source>
</evidence>
<reference evidence="2" key="1">
    <citation type="submission" date="2019-02" db="EMBL/GenBank/DDBJ databases">
        <authorList>
            <person name="Gruber-Vodicka R. H."/>
            <person name="Seah K. B. B."/>
        </authorList>
    </citation>
    <scope>NUCLEOTIDE SEQUENCE</scope>
    <source>
        <strain evidence="2">BECK_BY1</strain>
    </source>
</reference>
<name>A0A451AAH2_9GAMM</name>
<dbReference type="GO" id="GO:0046872">
    <property type="term" value="F:metal ion binding"/>
    <property type="evidence" value="ECO:0007669"/>
    <property type="project" value="InterPro"/>
</dbReference>
<sequence length="68" mass="7402">MQYTIEVDNVKCNGCANTIRKQTLAAHDVEEVTVDIETGSVTITSSDDLRQAISQTLQSLGYPQRGST</sequence>